<dbReference type="OrthoDB" id="9809324at2"/>
<dbReference type="InterPro" id="IPR003959">
    <property type="entry name" value="ATPase_AAA_core"/>
</dbReference>
<feature type="domain" description="ATPase AAA-type core" evidence="1">
    <location>
        <begin position="43"/>
        <end position="325"/>
    </location>
</feature>
<dbReference type="GO" id="GO:0005524">
    <property type="term" value="F:ATP binding"/>
    <property type="evidence" value="ECO:0007669"/>
    <property type="project" value="InterPro"/>
</dbReference>
<protein>
    <recommendedName>
        <fullName evidence="1">ATPase AAA-type core domain-containing protein</fullName>
    </recommendedName>
</protein>
<accession>A0A317CJH3</accession>
<proteinExistence type="predicted"/>
<dbReference type="SUPFAM" id="SSF52540">
    <property type="entry name" value="P-loop containing nucleoside triphosphate hydrolases"/>
    <property type="match status" value="1"/>
</dbReference>
<evidence type="ECO:0000259" key="1">
    <source>
        <dbReference type="Pfam" id="PF13304"/>
    </source>
</evidence>
<reference evidence="2 3" key="1">
    <citation type="submission" date="2018-05" db="EMBL/GenBank/DDBJ databases">
        <title>Leucothrix arctica sp. nov., isolated from Arctic seawater.</title>
        <authorList>
            <person name="Choi A."/>
            <person name="Baek K."/>
        </authorList>
    </citation>
    <scope>NUCLEOTIDE SEQUENCE [LARGE SCALE GENOMIC DNA]</scope>
    <source>
        <strain evidence="2 3">JCM 18388</strain>
    </source>
</reference>
<evidence type="ECO:0000313" key="3">
    <source>
        <dbReference type="Proteomes" id="UP000245539"/>
    </source>
</evidence>
<comment type="caution">
    <text evidence="2">The sequence shown here is derived from an EMBL/GenBank/DDBJ whole genome shotgun (WGS) entry which is preliminary data.</text>
</comment>
<dbReference type="PANTHER" id="PTHR40396">
    <property type="entry name" value="ATPASE-LIKE PROTEIN"/>
    <property type="match status" value="1"/>
</dbReference>
<dbReference type="GO" id="GO:0016887">
    <property type="term" value="F:ATP hydrolysis activity"/>
    <property type="evidence" value="ECO:0007669"/>
    <property type="project" value="InterPro"/>
</dbReference>
<dbReference type="Proteomes" id="UP000245539">
    <property type="component" value="Unassembled WGS sequence"/>
</dbReference>
<gene>
    <name evidence="2" type="ORF">DKW60_13055</name>
</gene>
<keyword evidence="3" id="KW-1185">Reference proteome</keyword>
<organism evidence="2 3">
    <name type="scientific">Leucothrix pacifica</name>
    <dbReference type="NCBI Taxonomy" id="1247513"/>
    <lineage>
        <taxon>Bacteria</taxon>
        <taxon>Pseudomonadati</taxon>
        <taxon>Pseudomonadota</taxon>
        <taxon>Gammaproteobacteria</taxon>
        <taxon>Thiotrichales</taxon>
        <taxon>Thiotrichaceae</taxon>
        <taxon>Leucothrix</taxon>
    </lineage>
</organism>
<dbReference type="AlphaFoldDB" id="A0A317CJH3"/>
<dbReference type="PANTHER" id="PTHR40396:SF1">
    <property type="entry name" value="ATPASE AAA-TYPE CORE DOMAIN-CONTAINING PROTEIN"/>
    <property type="match status" value="1"/>
</dbReference>
<dbReference type="RefSeq" id="WP_109838096.1">
    <property type="nucleotide sequence ID" value="NZ_QGKM01000037.1"/>
</dbReference>
<dbReference type="InterPro" id="IPR027417">
    <property type="entry name" value="P-loop_NTPase"/>
</dbReference>
<dbReference type="Gene3D" id="3.40.50.300">
    <property type="entry name" value="P-loop containing nucleotide triphosphate hydrolases"/>
    <property type="match status" value="1"/>
</dbReference>
<dbReference type="Pfam" id="PF13304">
    <property type="entry name" value="AAA_21"/>
    <property type="match status" value="1"/>
</dbReference>
<name>A0A317CJH3_9GAMM</name>
<sequence length="370" mass="42232">MITKFEVKNFKNFDDWFCFDLSNTKNYSFRPECISDGVVSKALIYGPNGSGKSNLGFAMLDLTRHLSGDRIASDNYEHYFPIGSNHELAEFRYSFVFDGDDVVYEYGKSDKNTLVYESLTIQDEQVLQVDRRESTTATINLKGAETLKTDMGESSISLVTYIKNNSLLDDNRQNDLFEQFIKQASGMLFFRSLKDYRSLGAKLRHRTVSEFLSSEQKVGHLEKFLNDAGIACSLELVETDSEPVLMFVKNGKKAPFAEIASTGTHSLVVLYFWWQQLVVNPDISFVYIDEFDAFYHHELSRLVIRQLCQLNAQVILTTHNTSIMSNDILRPDCYFLLNKQQIGSLADKTEKELRSAHNIEKMYRAGAFGG</sequence>
<evidence type="ECO:0000313" key="2">
    <source>
        <dbReference type="EMBL" id="PWQ96480.1"/>
    </source>
</evidence>
<dbReference type="EMBL" id="QGKM01000037">
    <property type="protein sequence ID" value="PWQ96480.1"/>
    <property type="molecule type" value="Genomic_DNA"/>
</dbReference>